<feature type="region of interest" description="Disordered" evidence="1">
    <location>
        <begin position="252"/>
        <end position="290"/>
    </location>
</feature>
<accession>A0A0D8XMG0</accession>
<dbReference type="GO" id="GO:0001682">
    <property type="term" value="P:tRNA 5'-leader removal"/>
    <property type="evidence" value="ECO:0007669"/>
    <property type="project" value="InterPro"/>
</dbReference>
<dbReference type="Pfam" id="PF22770">
    <property type="entry name" value="POP1_C"/>
    <property type="match status" value="1"/>
</dbReference>
<dbReference type="PANTHER" id="PTHR22731:SF3">
    <property type="entry name" value="RIBONUCLEASES P_MRP PROTEIN SUBUNIT POP1"/>
    <property type="match status" value="1"/>
</dbReference>
<keyword evidence="5" id="KW-1185">Reference proteome</keyword>
<dbReference type="GO" id="GO:0005655">
    <property type="term" value="C:nucleolar ribonuclease P complex"/>
    <property type="evidence" value="ECO:0007669"/>
    <property type="project" value="InterPro"/>
</dbReference>
<evidence type="ECO:0000313" key="4">
    <source>
        <dbReference type="EMBL" id="KJH45808.1"/>
    </source>
</evidence>
<dbReference type="OrthoDB" id="442863at2759"/>
<protein>
    <submittedName>
        <fullName evidence="4">POPLD domain protein</fullName>
    </submittedName>
</protein>
<feature type="domain" description="POP1 C-terminal" evidence="3">
    <location>
        <begin position="134"/>
        <end position="288"/>
    </location>
</feature>
<dbReference type="STRING" id="29172.A0A0D8XMG0"/>
<dbReference type="InterPro" id="IPR039182">
    <property type="entry name" value="Pop1"/>
</dbReference>
<dbReference type="GO" id="GO:0000172">
    <property type="term" value="C:ribonuclease MRP complex"/>
    <property type="evidence" value="ECO:0007669"/>
    <property type="project" value="InterPro"/>
</dbReference>
<dbReference type="Pfam" id="PF08170">
    <property type="entry name" value="POPLD"/>
    <property type="match status" value="1"/>
</dbReference>
<dbReference type="InterPro" id="IPR055079">
    <property type="entry name" value="POP1_C"/>
</dbReference>
<reference evidence="4 5" key="1">
    <citation type="submission" date="2013-11" db="EMBL/GenBank/DDBJ databases">
        <title>Draft genome of the bovine lungworm Dictyocaulus viviparus.</title>
        <authorList>
            <person name="Mitreva M."/>
        </authorList>
    </citation>
    <scope>NUCLEOTIDE SEQUENCE [LARGE SCALE GENOMIC DNA]</scope>
    <source>
        <strain evidence="4 5">HannoverDv2000</strain>
    </source>
</reference>
<evidence type="ECO:0000256" key="1">
    <source>
        <dbReference type="SAM" id="MobiDB-lite"/>
    </source>
</evidence>
<evidence type="ECO:0000313" key="5">
    <source>
        <dbReference type="Proteomes" id="UP000053766"/>
    </source>
</evidence>
<sequence length="290" mass="33973">MDFWVALQLRTARASGLRDDIAAHLEASRFYFPSDVIDSQSGIEDIKQMQLDHEIKYEKRPHNRRVQYWDQLSIKYPFTFEYVELVNDWSIVKGENSVANLYVLRDRIALLSLQRWIVGKSELPAGLLSSNNGALVPVELHCIHRGKPKRYGLVCLPTVEDLNKASCRYCSFDHEIYNRHRSGPVSIIQEPRKYRRNADSTPEVEFFATPKNVVKDYISIDPSTREKPISLKDLFPDTKVVDRTMKRKLLNKKKKENAKRRRCNQEQRMKKLNTEKEEKEAVTYRESANR</sequence>
<name>A0A0D8XMG0_DICVI</name>
<evidence type="ECO:0000259" key="2">
    <source>
        <dbReference type="Pfam" id="PF08170"/>
    </source>
</evidence>
<feature type="compositionally biased region" description="Basic and acidic residues" evidence="1">
    <location>
        <begin position="263"/>
        <end position="290"/>
    </location>
</feature>
<evidence type="ECO:0000259" key="3">
    <source>
        <dbReference type="Pfam" id="PF22770"/>
    </source>
</evidence>
<reference evidence="5" key="2">
    <citation type="journal article" date="2016" name="Sci. Rep.">
        <title>Dictyocaulus viviparus genome, variome and transcriptome elucidate lungworm biology and support future intervention.</title>
        <authorList>
            <person name="McNulty S.N."/>
            <person name="Strube C."/>
            <person name="Rosa B.A."/>
            <person name="Martin J.C."/>
            <person name="Tyagi R."/>
            <person name="Choi Y.J."/>
            <person name="Wang Q."/>
            <person name="Hallsworth Pepin K."/>
            <person name="Zhang X."/>
            <person name="Ozersky P."/>
            <person name="Wilson R.K."/>
            <person name="Sternberg P.W."/>
            <person name="Gasser R.B."/>
            <person name="Mitreva M."/>
        </authorList>
    </citation>
    <scope>NUCLEOTIDE SEQUENCE [LARGE SCALE GENOMIC DNA]</scope>
    <source>
        <strain evidence="5">HannoverDv2000</strain>
    </source>
</reference>
<organism evidence="4 5">
    <name type="scientific">Dictyocaulus viviparus</name>
    <name type="common">Bovine lungworm</name>
    <dbReference type="NCBI Taxonomy" id="29172"/>
    <lineage>
        <taxon>Eukaryota</taxon>
        <taxon>Metazoa</taxon>
        <taxon>Ecdysozoa</taxon>
        <taxon>Nematoda</taxon>
        <taxon>Chromadorea</taxon>
        <taxon>Rhabditida</taxon>
        <taxon>Rhabditina</taxon>
        <taxon>Rhabditomorpha</taxon>
        <taxon>Strongyloidea</taxon>
        <taxon>Metastrongylidae</taxon>
        <taxon>Dictyocaulus</taxon>
    </lineage>
</organism>
<proteinExistence type="predicted"/>
<dbReference type="InterPro" id="IPR012590">
    <property type="entry name" value="POPLD_dom"/>
</dbReference>
<gene>
    <name evidence="4" type="ORF">DICVIV_08132</name>
</gene>
<dbReference type="PANTHER" id="PTHR22731">
    <property type="entry name" value="RIBONUCLEASES P/MRP PROTEIN SUBUNIT POP1"/>
    <property type="match status" value="1"/>
</dbReference>
<dbReference type="Proteomes" id="UP000053766">
    <property type="component" value="Unassembled WGS sequence"/>
</dbReference>
<feature type="compositionally biased region" description="Basic residues" evidence="1">
    <location>
        <begin position="252"/>
        <end position="262"/>
    </location>
</feature>
<dbReference type="AlphaFoldDB" id="A0A0D8XMG0"/>
<feature type="domain" description="POPLD" evidence="2">
    <location>
        <begin position="1"/>
        <end position="81"/>
    </location>
</feature>
<dbReference type="EMBL" id="KN716385">
    <property type="protein sequence ID" value="KJH45808.1"/>
    <property type="molecule type" value="Genomic_DNA"/>
</dbReference>